<evidence type="ECO:0000313" key="5">
    <source>
        <dbReference type="Proteomes" id="UP000249005"/>
    </source>
</evidence>
<dbReference type="PANTHER" id="PTHR43633:SF1">
    <property type="entry name" value="ALCOHOL DEHYDROGENASE YQHD"/>
    <property type="match status" value="1"/>
</dbReference>
<keyword evidence="5" id="KW-1185">Reference proteome</keyword>
<dbReference type="EC" id="1.1.1.-" evidence="4"/>
<dbReference type="PANTHER" id="PTHR43633">
    <property type="entry name" value="ALCOHOL DEHYDROGENASE YQHD"/>
    <property type="match status" value="1"/>
</dbReference>
<dbReference type="NCBIfam" id="NF011717">
    <property type="entry name" value="PRK15138.1"/>
    <property type="match status" value="1"/>
</dbReference>
<feature type="domain" description="Alcohol dehydrogenase iron-type/glycerol dehydrogenase GldA" evidence="2">
    <location>
        <begin position="10"/>
        <end position="175"/>
    </location>
</feature>
<dbReference type="CDD" id="cd08187">
    <property type="entry name" value="BDH"/>
    <property type="match status" value="1"/>
</dbReference>
<dbReference type="InterPro" id="IPR044731">
    <property type="entry name" value="BDH-like"/>
</dbReference>
<dbReference type="OrthoDB" id="9815791at2"/>
<dbReference type="KEGG" id="lri:NCTC12151_01586"/>
<dbReference type="GO" id="GO:0005829">
    <property type="term" value="C:cytosol"/>
    <property type="evidence" value="ECO:0007669"/>
    <property type="project" value="TreeGrafter"/>
</dbReference>
<dbReference type="PROSITE" id="PS00060">
    <property type="entry name" value="ADH_IRON_2"/>
    <property type="match status" value="1"/>
</dbReference>
<sequence length="385" mass="41807">MNNFTLHLATKVVFGQGQISQLPNLIPADARVLITYGGGSIKRNGVLDQVHSALAGYTLFEFGGIEPNPAYETLMKAVEAVHNNKVDYLLAVGGGSVLDGTKFIAAAAKYAGDTWDIISSGGKKVTDALPIGSVLTLPATGSEMNSGAVISRRETGDKQAFHSPLVLPRFAILDPLTTYTLPPRQVANGVVDAFIHTVEQYLTYPVDAKVQDRFAEGLLLTLIEEGPKALKEPENYAVRANIMWSATMALNGLIGAGVPQDWATHMLGHELTAMHGLDHAQTLAVVLPAMLRARKAQKWEKLLQYAERVWGIDTGTEDERIEAAIKATEHFFQQMGAPTHLSDYGLDGSSIPALVKKLEEHGMTKLGEHRDITLEESRKIYEAAR</sequence>
<dbReference type="InterPro" id="IPR018211">
    <property type="entry name" value="ADH_Fe_CS"/>
</dbReference>
<gene>
    <name evidence="4" type="primary">yqhD_2</name>
    <name evidence="4" type="ORF">NCTC12151_01586</name>
</gene>
<dbReference type="AlphaFoldDB" id="A0A2X4UJX7"/>
<dbReference type="GO" id="GO:0046872">
    <property type="term" value="F:metal ion binding"/>
    <property type="evidence" value="ECO:0007669"/>
    <property type="project" value="InterPro"/>
</dbReference>
<dbReference type="PROSITE" id="PS00913">
    <property type="entry name" value="ADH_IRON_1"/>
    <property type="match status" value="1"/>
</dbReference>
<dbReference type="FunFam" id="3.40.50.1970:FF:000008">
    <property type="entry name" value="Alcohol dehydrogenase YqhD"/>
    <property type="match status" value="1"/>
</dbReference>
<dbReference type="Proteomes" id="UP000249005">
    <property type="component" value="Chromosome 1"/>
</dbReference>
<proteinExistence type="predicted"/>
<protein>
    <submittedName>
        <fullName evidence="4">Alcohol dehydrogenase YqhD</fullName>
        <ecNumber evidence="4">1.1.1.-</ecNumber>
    </submittedName>
</protein>
<dbReference type="RefSeq" id="WP_111740139.1">
    <property type="nucleotide sequence ID" value="NZ_LR698987.1"/>
</dbReference>
<dbReference type="Gene3D" id="1.20.1090.10">
    <property type="entry name" value="Dehydroquinate synthase-like - alpha domain"/>
    <property type="match status" value="1"/>
</dbReference>
<dbReference type="SUPFAM" id="SSF56796">
    <property type="entry name" value="Dehydroquinate synthase-like"/>
    <property type="match status" value="1"/>
</dbReference>
<feature type="domain" description="Fe-containing alcohol dehydrogenase-like C-terminal" evidence="3">
    <location>
        <begin position="187"/>
        <end position="384"/>
    </location>
</feature>
<accession>A0A2X4UJX7</accession>
<dbReference type="FunFam" id="1.20.1090.10:FF:000005">
    <property type="entry name" value="Alcohol dehydrogenase YqhD"/>
    <property type="match status" value="1"/>
</dbReference>
<keyword evidence="1 4" id="KW-0560">Oxidoreductase</keyword>
<dbReference type="GO" id="GO:0008106">
    <property type="term" value="F:alcohol dehydrogenase (NADP+) activity"/>
    <property type="evidence" value="ECO:0007669"/>
    <property type="project" value="TreeGrafter"/>
</dbReference>
<dbReference type="InterPro" id="IPR056798">
    <property type="entry name" value="ADH_Fe_C"/>
</dbReference>
<organism evidence="4 5">
    <name type="scientific">Leminorella richardii</name>
    <dbReference type="NCBI Taxonomy" id="158841"/>
    <lineage>
        <taxon>Bacteria</taxon>
        <taxon>Pseudomonadati</taxon>
        <taxon>Pseudomonadota</taxon>
        <taxon>Gammaproteobacteria</taxon>
        <taxon>Enterobacterales</taxon>
        <taxon>Budviciaceae</taxon>
        <taxon>Leminorella</taxon>
    </lineage>
</organism>
<dbReference type="Pfam" id="PF25137">
    <property type="entry name" value="ADH_Fe_C"/>
    <property type="match status" value="1"/>
</dbReference>
<dbReference type="GO" id="GO:1990002">
    <property type="term" value="F:methylglyoxal reductase (NADPH) (acetol producing) activity"/>
    <property type="evidence" value="ECO:0007669"/>
    <property type="project" value="TreeGrafter"/>
</dbReference>
<dbReference type="EMBL" id="LS483470">
    <property type="protein sequence ID" value="SQI40196.1"/>
    <property type="molecule type" value="Genomic_DNA"/>
</dbReference>
<dbReference type="Gene3D" id="3.40.50.1970">
    <property type="match status" value="1"/>
</dbReference>
<evidence type="ECO:0000259" key="3">
    <source>
        <dbReference type="Pfam" id="PF25137"/>
    </source>
</evidence>
<evidence type="ECO:0000256" key="1">
    <source>
        <dbReference type="ARBA" id="ARBA00023002"/>
    </source>
</evidence>
<dbReference type="GO" id="GO:1990362">
    <property type="term" value="F:butanol dehydrogenase (NAD+) activity"/>
    <property type="evidence" value="ECO:0007669"/>
    <property type="project" value="InterPro"/>
</dbReference>
<dbReference type="InterPro" id="IPR001670">
    <property type="entry name" value="ADH_Fe/GldA"/>
</dbReference>
<evidence type="ECO:0000259" key="2">
    <source>
        <dbReference type="Pfam" id="PF00465"/>
    </source>
</evidence>
<reference evidence="4 5" key="1">
    <citation type="submission" date="2018-06" db="EMBL/GenBank/DDBJ databases">
        <authorList>
            <consortium name="Pathogen Informatics"/>
            <person name="Doyle S."/>
        </authorList>
    </citation>
    <scope>NUCLEOTIDE SEQUENCE [LARGE SCALE GENOMIC DNA]</scope>
    <source>
        <strain evidence="4 5">NCTC12151</strain>
    </source>
</reference>
<dbReference type="Pfam" id="PF00465">
    <property type="entry name" value="Fe-ADH"/>
    <property type="match status" value="1"/>
</dbReference>
<evidence type="ECO:0000313" key="4">
    <source>
        <dbReference type="EMBL" id="SQI40196.1"/>
    </source>
</evidence>
<name>A0A2X4UJX7_9GAMM</name>